<feature type="region of interest" description="Disordered" evidence="1">
    <location>
        <begin position="1"/>
        <end position="61"/>
    </location>
</feature>
<dbReference type="RefSeq" id="WP_146511872.1">
    <property type="nucleotide sequence ID" value="NZ_SIHI01000034.1"/>
</dbReference>
<proteinExistence type="predicted"/>
<protein>
    <submittedName>
        <fullName evidence="2">Uncharacterized protein</fullName>
    </submittedName>
</protein>
<reference evidence="2 3" key="1">
    <citation type="submission" date="2019-02" db="EMBL/GenBank/DDBJ databases">
        <title>Deep-cultivation of Planctomycetes and their phenomic and genomic characterization uncovers novel biology.</title>
        <authorList>
            <person name="Wiegand S."/>
            <person name="Jogler M."/>
            <person name="Boedeker C."/>
            <person name="Pinto D."/>
            <person name="Vollmers J."/>
            <person name="Rivas-Marin E."/>
            <person name="Kohn T."/>
            <person name="Peeters S.H."/>
            <person name="Heuer A."/>
            <person name="Rast P."/>
            <person name="Oberbeckmann S."/>
            <person name="Bunk B."/>
            <person name="Jeske O."/>
            <person name="Meyerdierks A."/>
            <person name="Storesund J.E."/>
            <person name="Kallscheuer N."/>
            <person name="Luecker S."/>
            <person name="Lage O.M."/>
            <person name="Pohl T."/>
            <person name="Merkel B.J."/>
            <person name="Hornburger P."/>
            <person name="Mueller R.-W."/>
            <person name="Bruemmer F."/>
            <person name="Labrenz M."/>
            <person name="Spormann A.M."/>
            <person name="Op Den Camp H."/>
            <person name="Overmann J."/>
            <person name="Amann R."/>
            <person name="Jetten M.S.M."/>
            <person name="Mascher T."/>
            <person name="Medema M.H."/>
            <person name="Devos D.P."/>
            <person name="Kaster A.-K."/>
            <person name="Ovreas L."/>
            <person name="Rohde M."/>
            <person name="Galperin M.Y."/>
            <person name="Jogler C."/>
        </authorList>
    </citation>
    <scope>NUCLEOTIDE SEQUENCE [LARGE SCALE GENOMIC DNA]</scope>
    <source>
        <strain evidence="2 3">KOR42</strain>
    </source>
</reference>
<keyword evidence="3" id="KW-1185">Reference proteome</keyword>
<dbReference type="Proteomes" id="UP000317243">
    <property type="component" value="Unassembled WGS sequence"/>
</dbReference>
<evidence type="ECO:0000313" key="3">
    <source>
        <dbReference type="Proteomes" id="UP000317243"/>
    </source>
</evidence>
<organism evidence="2 3">
    <name type="scientific">Thalassoglobus neptunius</name>
    <dbReference type="NCBI Taxonomy" id="1938619"/>
    <lineage>
        <taxon>Bacteria</taxon>
        <taxon>Pseudomonadati</taxon>
        <taxon>Planctomycetota</taxon>
        <taxon>Planctomycetia</taxon>
        <taxon>Planctomycetales</taxon>
        <taxon>Planctomycetaceae</taxon>
        <taxon>Thalassoglobus</taxon>
    </lineage>
</organism>
<name>A0A5C5VZ78_9PLAN</name>
<accession>A0A5C5VZ78</accession>
<evidence type="ECO:0000313" key="2">
    <source>
        <dbReference type="EMBL" id="TWT43061.1"/>
    </source>
</evidence>
<evidence type="ECO:0000256" key="1">
    <source>
        <dbReference type="SAM" id="MobiDB-lite"/>
    </source>
</evidence>
<dbReference type="AlphaFoldDB" id="A0A5C5VZ78"/>
<feature type="compositionally biased region" description="Polar residues" evidence="1">
    <location>
        <begin position="17"/>
        <end position="27"/>
    </location>
</feature>
<feature type="compositionally biased region" description="Basic and acidic residues" evidence="1">
    <location>
        <begin position="1"/>
        <end position="10"/>
    </location>
</feature>
<dbReference type="EMBL" id="SIHI01000034">
    <property type="protein sequence ID" value="TWT43061.1"/>
    <property type="molecule type" value="Genomic_DNA"/>
</dbReference>
<gene>
    <name evidence="2" type="ORF">KOR42_45210</name>
</gene>
<comment type="caution">
    <text evidence="2">The sequence shown here is derived from an EMBL/GenBank/DDBJ whole genome shotgun (WGS) entry which is preliminary data.</text>
</comment>
<sequence>MSDNVSEKASKPKSITVDRQTTTQHDLGSQVEAQRHTDANETAQKPGFGIRMGRLRNQGTQ</sequence>